<name>A0ACC1YSY4_MELAZ</name>
<accession>A0ACC1YSY4</accession>
<protein>
    <submittedName>
        <fullName evidence="1">Nuclear/nucleolar GTPase 2</fullName>
    </submittedName>
</protein>
<evidence type="ECO:0000313" key="1">
    <source>
        <dbReference type="EMBL" id="KAJ4726283.1"/>
    </source>
</evidence>
<gene>
    <name evidence="1" type="ORF">OWV82_005020</name>
</gene>
<organism evidence="1 2">
    <name type="scientific">Melia azedarach</name>
    <name type="common">Chinaberry tree</name>
    <dbReference type="NCBI Taxonomy" id="155640"/>
    <lineage>
        <taxon>Eukaryota</taxon>
        <taxon>Viridiplantae</taxon>
        <taxon>Streptophyta</taxon>
        <taxon>Embryophyta</taxon>
        <taxon>Tracheophyta</taxon>
        <taxon>Spermatophyta</taxon>
        <taxon>Magnoliopsida</taxon>
        <taxon>eudicotyledons</taxon>
        <taxon>Gunneridae</taxon>
        <taxon>Pentapetalae</taxon>
        <taxon>rosids</taxon>
        <taxon>malvids</taxon>
        <taxon>Sapindales</taxon>
        <taxon>Meliaceae</taxon>
        <taxon>Melia</taxon>
    </lineage>
</organism>
<reference evidence="1 2" key="1">
    <citation type="journal article" date="2023" name="Science">
        <title>Complex scaffold remodeling in plant triterpene biosynthesis.</title>
        <authorList>
            <person name="De La Pena R."/>
            <person name="Hodgson H."/>
            <person name="Liu J.C."/>
            <person name="Stephenson M.J."/>
            <person name="Martin A.C."/>
            <person name="Owen C."/>
            <person name="Harkess A."/>
            <person name="Leebens-Mack J."/>
            <person name="Jimenez L.E."/>
            <person name="Osbourn A."/>
            <person name="Sattely E.S."/>
        </authorList>
    </citation>
    <scope>NUCLEOTIDE SEQUENCE [LARGE SCALE GENOMIC DNA]</scope>
    <source>
        <strain evidence="2">cv. JPN11</strain>
        <tissue evidence="1">Leaf</tissue>
    </source>
</reference>
<dbReference type="EMBL" id="CM051395">
    <property type="protein sequence ID" value="KAJ4726283.1"/>
    <property type="molecule type" value="Genomic_DNA"/>
</dbReference>
<keyword evidence="2" id="KW-1185">Reference proteome</keyword>
<comment type="caution">
    <text evidence="1">The sequence shown here is derived from an EMBL/GenBank/DDBJ whole genome shotgun (WGS) entry which is preliminary data.</text>
</comment>
<sequence length="129" mass="14704">MAETKEKKVKGKPKHSLDANRTDGKSSSRSSLMVRRLKMYSTRPKRDRKGKILQHEFQTKELPNTRIQPDCRWFDAFGPKGKRKRPKLLAADYESLLKRADGSQDAFEQKHVAGTSAEGGWGDGFRDLV</sequence>
<dbReference type="Proteomes" id="UP001164539">
    <property type="component" value="Chromosome 2"/>
</dbReference>
<proteinExistence type="predicted"/>
<evidence type="ECO:0000313" key="2">
    <source>
        <dbReference type="Proteomes" id="UP001164539"/>
    </source>
</evidence>